<sequence>MFRKTVCLVSTVSCQSSATCFLLEQSVLRWVQVIPWKGFDYQGPSSSRDVFLNTPCSLARSRSVARTPAYKHVALTSKMPREQRNFATPREWS</sequence>
<gene>
    <name evidence="1" type="ORF">BDV28DRAFT_140069</name>
</gene>
<evidence type="ECO:0000313" key="1">
    <source>
        <dbReference type="EMBL" id="KAE8349968.1"/>
    </source>
</evidence>
<dbReference type="EMBL" id="ML739258">
    <property type="protein sequence ID" value="KAE8349968.1"/>
    <property type="molecule type" value="Genomic_DNA"/>
</dbReference>
<dbReference type="Proteomes" id="UP000327118">
    <property type="component" value="Unassembled WGS sequence"/>
</dbReference>
<name>A0A5N6YXU0_9EURO</name>
<reference evidence="2" key="1">
    <citation type="submission" date="2019-04" db="EMBL/GenBank/DDBJ databases">
        <title>Friends and foes A comparative genomics studyof 23 Aspergillus species from section Flavi.</title>
        <authorList>
            <consortium name="DOE Joint Genome Institute"/>
            <person name="Kjaerbolling I."/>
            <person name="Vesth T."/>
            <person name="Frisvad J.C."/>
            <person name="Nybo J.L."/>
            <person name="Theobald S."/>
            <person name="Kildgaard S."/>
            <person name="Isbrandt T."/>
            <person name="Kuo A."/>
            <person name="Sato A."/>
            <person name="Lyhne E.K."/>
            <person name="Kogle M.E."/>
            <person name="Wiebenga A."/>
            <person name="Kun R.S."/>
            <person name="Lubbers R.J."/>
            <person name="Makela M.R."/>
            <person name="Barry K."/>
            <person name="Chovatia M."/>
            <person name="Clum A."/>
            <person name="Daum C."/>
            <person name="Haridas S."/>
            <person name="He G."/>
            <person name="LaButti K."/>
            <person name="Lipzen A."/>
            <person name="Mondo S."/>
            <person name="Riley R."/>
            <person name="Salamov A."/>
            <person name="Simmons B.A."/>
            <person name="Magnuson J.K."/>
            <person name="Henrissat B."/>
            <person name="Mortensen U.H."/>
            <person name="Larsen T.O."/>
            <person name="Devries R.P."/>
            <person name="Grigoriev I.V."/>
            <person name="Machida M."/>
            <person name="Baker S.E."/>
            <person name="Andersen M.R."/>
        </authorList>
    </citation>
    <scope>NUCLEOTIDE SEQUENCE [LARGE SCALE GENOMIC DNA]</scope>
    <source>
        <strain evidence="2">CBS 553.77</strain>
    </source>
</reference>
<keyword evidence="2" id="KW-1185">Reference proteome</keyword>
<proteinExistence type="predicted"/>
<dbReference type="AlphaFoldDB" id="A0A5N6YXU0"/>
<evidence type="ECO:0000313" key="2">
    <source>
        <dbReference type="Proteomes" id="UP000327118"/>
    </source>
</evidence>
<organism evidence="1 2">
    <name type="scientific">Aspergillus coremiiformis</name>
    <dbReference type="NCBI Taxonomy" id="138285"/>
    <lineage>
        <taxon>Eukaryota</taxon>
        <taxon>Fungi</taxon>
        <taxon>Dikarya</taxon>
        <taxon>Ascomycota</taxon>
        <taxon>Pezizomycotina</taxon>
        <taxon>Eurotiomycetes</taxon>
        <taxon>Eurotiomycetidae</taxon>
        <taxon>Eurotiales</taxon>
        <taxon>Aspergillaceae</taxon>
        <taxon>Aspergillus</taxon>
        <taxon>Aspergillus subgen. Circumdati</taxon>
    </lineage>
</organism>
<protein>
    <submittedName>
        <fullName evidence="1">Uncharacterized protein</fullName>
    </submittedName>
</protein>
<accession>A0A5N6YXU0</accession>